<evidence type="ECO:0000313" key="2">
    <source>
        <dbReference type="EMBL" id="AEI44596.1"/>
    </source>
</evidence>
<dbReference type="Proteomes" id="UP000006620">
    <property type="component" value="Chromosome"/>
</dbReference>
<dbReference type="Gene3D" id="3.30.1340.10">
    <property type="entry name" value="HPr-like"/>
    <property type="match status" value="1"/>
</dbReference>
<sequence length="82" mass="8950">MSGIEPRAIVEINQTASRYTSSIVIRVDNRSIDAKSILGLSFTLFGSQAYKLEIYGPDAEEAKAAMTEVFEKHGLSVEVLEG</sequence>
<dbReference type="SUPFAM" id="SSF55594">
    <property type="entry name" value="HPr-like"/>
    <property type="match status" value="1"/>
</dbReference>
<evidence type="ECO:0000313" key="3">
    <source>
        <dbReference type="Proteomes" id="UP000006620"/>
    </source>
</evidence>
<dbReference type="PROSITE" id="PS51350">
    <property type="entry name" value="PTS_HPR_DOM"/>
    <property type="match status" value="1"/>
</dbReference>
<protein>
    <submittedName>
        <fullName evidence="2">Phosphotransferase system, phosphocarrier protein HPr</fullName>
    </submittedName>
</protein>
<dbReference type="InterPro" id="IPR035895">
    <property type="entry name" value="HPr-like_sf"/>
</dbReference>
<dbReference type="InterPro" id="IPR000032">
    <property type="entry name" value="HPr-like"/>
</dbReference>
<dbReference type="AlphaFoldDB" id="F8FGD6"/>
<organism evidence="2 3">
    <name type="scientific">Paenibacillus mucilaginosus (strain KNP414)</name>
    <dbReference type="NCBI Taxonomy" id="1036673"/>
    <lineage>
        <taxon>Bacteria</taxon>
        <taxon>Bacillati</taxon>
        <taxon>Bacillota</taxon>
        <taxon>Bacilli</taxon>
        <taxon>Bacillales</taxon>
        <taxon>Paenibacillaceae</taxon>
        <taxon>Paenibacillus</taxon>
    </lineage>
</organism>
<dbReference type="PATRIC" id="fig|1036673.3.peg.5645"/>
<name>F8FGD6_PAEMK</name>
<dbReference type="Pfam" id="PF00381">
    <property type="entry name" value="PTS-HPr"/>
    <property type="match status" value="1"/>
</dbReference>
<dbReference type="HOGENOM" id="CLU_2555074_0_0_9"/>
<accession>F8FGD6</accession>
<proteinExistence type="predicted"/>
<keyword evidence="2" id="KW-0808">Transferase</keyword>
<dbReference type="EMBL" id="CP002869">
    <property type="protein sequence ID" value="AEI44596.1"/>
    <property type="molecule type" value="Genomic_DNA"/>
</dbReference>
<reference evidence="2 3" key="2">
    <citation type="journal article" date="2013" name="Genome Announc.">
        <title>Genome Sequence of Growth-Improving Paenibacillus mucilaginosus Strain KNP414.</title>
        <authorList>
            <person name="Lu J.J."/>
            <person name="Wang J.F."/>
            <person name="Hu X.F."/>
        </authorList>
    </citation>
    <scope>NUCLEOTIDE SEQUENCE [LARGE SCALE GENOMIC DNA]</scope>
    <source>
        <strain evidence="2 3">KNP414</strain>
    </source>
</reference>
<reference evidence="3" key="1">
    <citation type="submission" date="2011-06" db="EMBL/GenBank/DDBJ databases">
        <title>Complete genome sequence of Paenibacillus mucilaginosus KNP414.</title>
        <authorList>
            <person name="Wang J."/>
            <person name="Hu S."/>
            <person name="Hu X."/>
            <person name="Zhang B."/>
            <person name="Dong D."/>
            <person name="Zhang S."/>
            <person name="Zhao K."/>
            <person name="Wu D."/>
        </authorList>
    </citation>
    <scope>NUCLEOTIDE SEQUENCE [LARGE SCALE GENOMIC DNA]</scope>
    <source>
        <strain evidence="3">KNP414</strain>
    </source>
</reference>
<dbReference type="KEGG" id="pms:KNP414_06072"/>
<dbReference type="RefSeq" id="WP_013919740.1">
    <property type="nucleotide sequence ID" value="NC_015690.1"/>
</dbReference>
<feature type="domain" description="HPr" evidence="1">
    <location>
        <begin position="1"/>
        <end position="78"/>
    </location>
</feature>
<dbReference type="GO" id="GO:0016740">
    <property type="term" value="F:transferase activity"/>
    <property type="evidence" value="ECO:0007669"/>
    <property type="project" value="UniProtKB-KW"/>
</dbReference>
<evidence type="ECO:0000259" key="1">
    <source>
        <dbReference type="PROSITE" id="PS51350"/>
    </source>
</evidence>
<gene>
    <name evidence="2" type="ordered locus">KNP414_06072</name>
</gene>